<dbReference type="EMBL" id="OY660873">
    <property type="protein sequence ID" value="CAJ1066099.1"/>
    <property type="molecule type" value="Genomic_DNA"/>
</dbReference>
<protein>
    <submittedName>
        <fullName evidence="1">Uncharacterized protein</fullName>
    </submittedName>
</protein>
<dbReference type="AlphaFoldDB" id="A0AAV1G075"/>
<accession>A0AAV1G075</accession>
<organism evidence="1 2">
    <name type="scientific">Xyrichtys novacula</name>
    <name type="common">Pearly razorfish</name>
    <name type="synonym">Hemipteronotus novacula</name>
    <dbReference type="NCBI Taxonomy" id="13765"/>
    <lineage>
        <taxon>Eukaryota</taxon>
        <taxon>Metazoa</taxon>
        <taxon>Chordata</taxon>
        <taxon>Craniata</taxon>
        <taxon>Vertebrata</taxon>
        <taxon>Euteleostomi</taxon>
        <taxon>Actinopterygii</taxon>
        <taxon>Neopterygii</taxon>
        <taxon>Teleostei</taxon>
        <taxon>Neoteleostei</taxon>
        <taxon>Acanthomorphata</taxon>
        <taxon>Eupercaria</taxon>
        <taxon>Labriformes</taxon>
        <taxon>Labridae</taxon>
        <taxon>Xyrichtys</taxon>
    </lineage>
</organism>
<reference evidence="1" key="1">
    <citation type="submission" date="2023-08" db="EMBL/GenBank/DDBJ databases">
        <authorList>
            <person name="Alioto T."/>
            <person name="Alioto T."/>
            <person name="Gomez Garrido J."/>
        </authorList>
    </citation>
    <scope>NUCLEOTIDE SEQUENCE</scope>
</reference>
<gene>
    <name evidence="1" type="ORF">XNOV1_A041739</name>
</gene>
<sequence length="102" mass="11365">MISTPVTSSASACSLQETMETESMDGYNATQQTNRRAYYLSCFNACLYLNGYIGIELCGSMVYATVSTWTQKYKNRALLTKAIYSIKNCASIASNIWYDSMS</sequence>
<name>A0AAV1G075_XYRNO</name>
<keyword evidence="2" id="KW-1185">Reference proteome</keyword>
<dbReference type="Proteomes" id="UP001178508">
    <property type="component" value="Chromosome 10"/>
</dbReference>
<evidence type="ECO:0000313" key="1">
    <source>
        <dbReference type="EMBL" id="CAJ1066099.1"/>
    </source>
</evidence>
<evidence type="ECO:0000313" key="2">
    <source>
        <dbReference type="Proteomes" id="UP001178508"/>
    </source>
</evidence>
<proteinExistence type="predicted"/>